<feature type="non-terminal residue" evidence="6">
    <location>
        <position position="1"/>
    </location>
</feature>
<feature type="region of interest" description="Disordered" evidence="4">
    <location>
        <begin position="60"/>
        <end position="87"/>
    </location>
</feature>
<dbReference type="AlphaFoldDB" id="A0A1D1XMI4"/>
<dbReference type="InterPro" id="IPR007650">
    <property type="entry name" value="Zf-FLZ_dom"/>
</dbReference>
<dbReference type="EMBL" id="GDJX01024342">
    <property type="protein sequence ID" value="JAT43594.1"/>
    <property type="molecule type" value="Transcribed_RNA"/>
</dbReference>
<organism evidence="6">
    <name type="scientific">Anthurium amnicola</name>
    <dbReference type="NCBI Taxonomy" id="1678845"/>
    <lineage>
        <taxon>Eukaryota</taxon>
        <taxon>Viridiplantae</taxon>
        <taxon>Streptophyta</taxon>
        <taxon>Embryophyta</taxon>
        <taxon>Tracheophyta</taxon>
        <taxon>Spermatophyta</taxon>
        <taxon>Magnoliopsida</taxon>
        <taxon>Liliopsida</taxon>
        <taxon>Araceae</taxon>
        <taxon>Pothoideae</taxon>
        <taxon>Potheae</taxon>
        <taxon>Anthurium</taxon>
    </lineage>
</organism>
<comment type="similarity">
    <text evidence="1">Belongs to the FLZ family.</text>
</comment>
<evidence type="ECO:0000256" key="1">
    <source>
        <dbReference type="ARBA" id="ARBA00009374"/>
    </source>
</evidence>
<dbReference type="PANTHER" id="PTHR46443:SF3">
    <property type="entry name" value="PROTEIN MARD1"/>
    <property type="match status" value="1"/>
</dbReference>
<accession>A0A1D1XMI4</accession>
<dbReference type="PANTHER" id="PTHR46443">
    <property type="entry name" value="FCS-LIKE ZINC FINGER 8"/>
    <property type="match status" value="1"/>
</dbReference>
<gene>
    <name evidence="6" type="primary">ZMYM6_3</name>
    <name evidence="6" type="ORF">g.65849</name>
</gene>
<protein>
    <submittedName>
        <fullName evidence="6">Zinc finger MYM-type protein 6</fullName>
    </submittedName>
</protein>
<feature type="domain" description="FLZ-type" evidence="5">
    <location>
        <begin position="319"/>
        <end position="363"/>
    </location>
</feature>
<evidence type="ECO:0000313" key="6">
    <source>
        <dbReference type="EMBL" id="JAT43594.1"/>
    </source>
</evidence>
<evidence type="ECO:0000256" key="3">
    <source>
        <dbReference type="PROSITE-ProRule" id="PRU01131"/>
    </source>
</evidence>
<proteinExistence type="inferred from homology"/>
<dbReference type="Pfam" id="PF04570">
    <property type="entry name" value="zf-FLZ"/>
    <property type="match status" value="1"/>
</dbReference>
<evidence type="ECO:0000259" key="5">
    <source>
        <dbReference type="PROSITE" id="PS51795"/>
    </source>
</evidence>
<feature type="zinc finger region" description="FLZ-type" evidence="3">
    <location>
        <begin position="319"/>
        <end position="363"/>
    </location>
</feature>
<reference evidence="6" key="1">
    <citation type="submission" date="2015-07" db="EMBL/GenBank/DDBJ databases">
        <title>Transcriptome Assembly of Anthurium amnicola.</title>
        <authorList>
            <person name="Suzuki J."/>
        </authorList>
    </citation>
    <scope>NUCLEOTIDE SEQUENCE</scope>
</reference>
<sequence length="372" mass="40494">GDHRKGVWHLVALFLTTSSEKEEHGCYLCSSFHFDPLSATSPNFLFTNTGKDMVRKRSGAVGLGSKQGPMSDYPPLPSPSAKCNKPTPSSLFPSPRLFLGSFTGKGFSDSEAVVSPTSILETKHFSATGVSFSDRNSRKPPVDATVHPSLENKHCHWENGELRGVGLGIVDALNDENNQKLPKVESRKVFFGSQLKIQIPPLFPNSISPTSSVESANSPIEFGIKTKNSLLGSLSPSWRSPSGSGNLAEASSPRVFPGSLSMSEMELLEDYTCVITHGPNPRTTHIFDNYIVESCGDGSSLSTKENRFLPDQPGYPSVGFLSFCHACKKNLGQGKDTYMYRGDKAFCSQECRYQEMLFDEGTVACSEPTNDL</sequence>
<name>A0A1D1XMI4_9ARAE</name>
<dbReference type="InterPro" id="IPR044593">
    <property type="entry name" value="FLZ8/MARD1"/>
</dbReference>
<dbReference type="GO" id="GO:0046872">
    <property type="term" value="F:metal ion binding"/>
    <property type="evidence" value="ECO:0007669"/>
    <property type="project" value="UniProtKB-KW"/>
</dbReference>
<evidence type="ECO:0000256" key="4">
    <source>
        <dbReference type="SAM" id="MobiDB-lite"/>
    </source>
</evidence>
<evidence type="ECO:0000256" key="2">
    <source>
        <dbReference type="ARBA" id="ARBA00022723"/>
    </source>
</evidence>
<keyword evidence="2" id="KW-0479">Metal-binding</keyword>
<dbReference type="PROSITE" id="PS51795">
    <property type="entry name" value="ZF_FLZ"/>
    <property type="match status" value="1"/>
</dbReference>